<accession>A0AAN8FVH7</accession>
<keyword evidence="3" id="KW-1185">Reference proteome</keyword>
<name>A0AAN8FVH7_TRICO</name>
<dbReference type="Pfam" id="PF01549">
    <property type="entry name" value="ShK"/>
    <property type="match status" value="1"/>
</dbReference>
<reference evidence="2 3" key="1">
    <citation type="submission" date="2019-10" db="EMBL/GenBank/DDBJ databases">
        <title>Assembly and Annotation for the nematode Trichostrongylus colubriformis.</title>
        <authorList>
            <person name="Martin J."/>
        </authorList>
    </citation>
    <scope>NUCLEOTIDE SEQUENCE [LARGE SCALE GENOMIC DNA]</scope>
    <source>
        <strain evidence="2">G859</strain>
        <tissue evidence="2">Whole worm</tissue>
    </source>
</reference>
<gene>
    <name evidence="2" type="ORF">GCK32_001871</name>
</gene>
<evidence type="ECO:0000313" key="2">
    <source>
        <dbReference type="EMBL" id="KAK5984975.1"/>
    </source>
</evidence>
<dbReference type="Proteomes" id="UP001331761">
    <property type="component" value="Unassembled WGS sequence"/>
</dbReference>
<feature type="domain" description="ShKT" evidence="1">
    <location>
        <begin position="199"/>
        <end position="233"/>
    </location>
</feature>
<evidence type="ECO:0000259" key="1">
    <source>
        <dbReference type="Pfam" id="PF01549"/>
    </source>
</evidence>
<dbReference type="Gene3D" id="1.10.10.1940">
    <property type="match status" value="1"/>
</dbReference>
<evidence type="ECO:0000313" key="3">
    <source>
        <dbReference type="Proteomes" id="UP001331761"/>
    </source>
</evidence>
<protein>
    <recommendedName>
        <fullName evidence="1">ShKT domain-containing protein</fullName>
    </recommendedName>
</protein>
<organism evidence="2 3">
    <name type="scientific">Trichostrongylus colubriformis</name>
    <name type="common">Black scour worm</name>
    <dbReference type="NCBI Taxonomy" id="6319"/>
    <lineage>
        <taxon>Eukaryota</taxon>
        <taxon>Metazoa</taxon>
        <taxon>Ecdysozoa</taxon>
        <taxon>Nematoda</taxon>
        <taxon>Chromadorea</taxon>
        <taxon>Rhabditida</taxon>
        <taxon>Rhabditina</taxon>
        <taxon>Rhabditomorpha</taxon>
        <taxon>Strongyloidea</taxon>
        <taxon>Trichostrongylidae</taxon>
        <taxon>Trichostrongylus</taxon>
    </lineage>
</organism>
<dbReference type="AlphaFoldDB" id="A0AAN8FVH7"/>
<dbReference type="InterPro" id="IPR003582">
    <property type="entry name" value="ShKT_dom"/>
</dbReference>
<proteinExistence type="predicted"/>
<comment type="caution">
    <text evidence="2">The sequence shown here is derived from an EMBL/GenBank/DDBJ whole genome shotgun (WGS) entry which is preliminary data.</text>
</comment>
<dbReference type="EMBL" id="WIXE01002257">
    <property type="protein sequence ID" value="KAK5984975.1"/>
    <property type="molecule type" value="Genomic_DNA"/>
</dbReference>
<sequence>MVPSRHLGQHVIISNPNRDVSPMQKEAPIAHSAAYLQGLTRIAFLYNHNSRLMILFAAARCISSTNVPPVIVCNDIDGASGNEENATQSIDNWEEVEGSCQFGELNEQVGHIGTAGGPHRPIVQCQLQVVNVFSHMIDAQISSPQYGQEFFPEWTIAEAATSPSNSTSLLGRIKKLLVAAKEKFSKLFSFESKKLPTECYDQAPEECSRLYEKGVCNYKEVAMEYCPITCGICKPRNYVSSSKYITTNEWDKISNDQ</sequence>